<gene>
    <name evidence="8 11" type="primary">bamA</name>
    <name evidence="11" type="ORF">ACFPOB_01900</name>
</gene>
<comment type="subunit">
    <text evidence="8">Part of the Bam complex.</text>
</comment>
<dbReference type="PROSITE" id="PS51779">
    <property type="entry name" value="POTRA"/>
    <property type="match status" value="3"/>
</dbReference>
<feature type="domain" description="POTRA" evidence="10">
    <location>
        <begin position="348"/>
        <end position="419"/>
    </location>
</feature>
<dbReference type="InterPro" id="IPR034746">
    <property type="entry name" value="POTRA"/>
</dbReference>
<dbReference type="HAMAP" id="MF_01430">
    <property type="entry name" value="OM_assembly_BamA"/>
    <property type="match status" value="1"/>
</dbReference>
<reference evidence="12" key="1">
    <citation type="journal article" date="2019" name="Int. J. Syst. Evol. Microbiol.">
        <title>The Global Catalogue of Microorganisms (GCM) 10K type strain sequencing project: providing services to taxonomists for standard genome sequencing and annotation.</title>
        <authorList>
            <consortium name="The Broad Institute Genomics Platform"/>
            <consortium name="The Broad Institute Genome Sequencing Center for Infectious Disease"/>
            <person name="Wu L."/>
            <person name="Ma J."/>
        </authorList>
    </citation>
    <scope>NUCLEOTIDE SEQUENCE [LARGE SCALE GENOMIC DNA]</scope>
    <source>
        <strain evidence="12">NCAIM B.01391</strain>
    </source>
</reference>
<sequence length="846" mass="91751">MTSTLQSRSLRMRLSRSVGLAAVMVAVSGSVVFAQSVIVQGNRRVDAETIRSYATGQGSGSPQEIRQNLMATGLFSNVQVSRRGAQTVVSVQENDTINRVAFEGNRRLKGDVLLGQVQSKANGPLSQQLIDADVERLKDVYRRAGYGLATISGRIQPLPNGRSDVVFTIQESGKTGIKSINFTGNGVYSSSRLRGLMSSTESNFLSWIKTSDVYDPDRINADLELIRRYYLKNGYADFRIVSSDARFDDAAGGWVIDVAVDEGPQYKVGNVGVDSRLRDVDPAVLQSLVNTASGDTYNAEAVERSLVTLTTEVARRGYAFAQVRPRGERDAASGQIGITYVVEEGPRVYVERINVRGNTRTRDYVVRRELDLGEGDAYNKVFIDRAERRLNNLGFFNKVRITNEPGSAPDRVIVNIDVEDKATGSFSIAGGYSTSDGIIGEVSLSESNFLGRGQYVRIAGTMGQRTQGIDFSFTEPYFLGHRIAAGFDVFSKFNDNTNIGYFESRVTGGQIRFSFPITEEFSITPRYSLYTTEIKIPNEVNKPYNDCSLPLPGTTPGFGTAVPATNYFNCLTNGEATVAVKEAQGTTLTSLVGLNFNYNSLDNYQSPRNGFVAEIKPEFAGVGGDSKFLRVSADARYYKEFLEDFVGIARVQAGHVQSTGGGDLRMIDHYFLGPTLVRGFAPSGIGPRDTLNDPTGNALGGTTYFGGSLEVQFPIFGLPRDLGLKGAVFADAGTLFNYDGGSKVITNAGFGACPAGSEARQFNVSVVSGYQSNVACVRDKNVIRSSVGVSLLWQSPLGPIRFDYAYALSKDDGQFGTAVLPNGQTITGKFGGDRTQAFRFSGGARF</sequence>
<dbReference type="Gene3D" id="3.10.20.310">
    <property type="entry name" value="membrane protein fhac"/>
    <property type="match status" value="5"/>
</dbReference>
<evidence type="ECO:0000256" key="4">
    <source>
        <dbReference type="ARBA" id="ARBA00022729"/>
    </source>
</evidence>
<dbReference type="InterPro" id="IPR023707">
    <property type="entry name" value="OM_assembly_BamA"/>
</dbReference>
<dbReference type="Pfam" id="PF07244">
    <property type="entry name" value="POTRA"/>
    <property type="match status" value="4"/>
</dbReference>
<evidence type="ECO:0000313" key="12">
    <source>
        <dbReference type="Proteomes" id="UP001596053"/>
    </source>
</evidence>
<keyword evidence="5 8" id="KW-0677">Repeat</keyword>
<dbReference type="InterPro" id="IPR010827">
    <property type="entry name" value="BamA/TamA_POTRA"/>
</dbReference>
<keyword evidence="6 8" id="KW-0472">Membrane</keyword>
<keyword evidence="12" id="KW-1185">Reference proteome</keyword>
<evidence type="ECO:0000256" key="8">
    <source>
        <dbReference type="HAMAP-Rule" id="MF_01430"/>
    </source>
</evidence>
<evidence type="ECO:0000256" key="9">
    <source>
        <dbReference type="NCBIfam" id="TIGR03303"/>
    </source>
</evidence>
<dbReference type="NCBIfam" id="TIGR03303">
    <property type="entry name" value="OM_YaeT"/>
    <property type="match status" value="1"/>
</dbReference>
<organism evidence="11 12">
    <name type="scientific">Bosea eneae</name>
    <dbReference type="NCBI Taxonomy" id="151454"/>
    <lineage>
        <taxon>Bacteria</taxon>
        <taxon>Pseudomonadati</taxon>
        <taxon>Pseudomonadota</taxon>
        <taxon>Alphaproteobacteria</taxon>
        <taxon>Hyphomicrobiales</taxon>
        <taxon>Boseaceae</taxon>
        <taxon>Bosea</taxon>
    </lineage>
</organism>
<dbReference type="InterPro" id="IPR039910">
    <property type="entry name" value="D15-like"/>
</dbReference>
<dbReference type="PANTHER" id="PTHR12815:SF23">
    <property type="entry name" value="OUTER MEMBRANE PROTEIN ASSEMBLY FACTOR BAMA"/>
    <property type="match status" value="1"/>
</dbReference>
<evidence type="ECO:0000259" key="10">
    <source>
        <dbReference type="PROSITE" id="PS51779"/>
    </source>
</evidence>
<evidence type="ECO:0000256" key="5">
    <source>
        <dbReference type="ARBA" id="ARBA00022737"/>
    </source>
</evidence>
<name>A0ABW0IM57_9HYPH</name>
<dbReference type="PIRSF" id="PIRSF006076">
    <property type="entry name" value="OM_assembly_OMP85"/>
    <property type="match status" value="1"/>
</dbReference>
<comment type="function">
    <text evidence="8">Part of the outer membrane protein assembly complex, which is involved in assembly and insertion of beta-barrel proteins into the outer membrane.</text>
</comment>
<keyword evidence="3 8" id="KW-0812">Transmembrane</keyword>
<feature type="domain" description="POTRA" evidence="10">
    <location>
        <begin position="175"/>
        <end position="263"/>
    </location>
</feature>
<accession>A0ABW0IM57</accession>
<evidence type="ECO:0000256" key="3">
    <source>
        <dbReference type="ARBA" id="ARBA00022692"/>
    </source>
</evidence>
<feature type="domain" description="POTRA" evidence="10">
    <location>
        <begin position="95"/>
        <end position="172"/>
    </location>
</feature>
<evidence type="ECO:0000313" key="11">
    <source>
        <dbReference type="EMBL" id="MFC5418310.1"/>
    </source>
</evidence>
<keyword evidence="2 8" id="KW-1134">Transmembrane beta strand</keyword>
<proteinExistence type="inferred from homology"/>
<keyword evidence="7 8" id="KW-0998">Cell outer membrane</keyword>
<dbReference type="RefSeq" id="WP_377795467.1">
    <property type="nucleotide sequence ID" value="NZ_JBHSLW010000005.1"/>
</dbReference>
<dbReference type="EMBL" id="JBHSLW010000005">
    <property type="protein sequence ID" value="MFC5418310.1"/>
    <property type="molecule type" value="Genomic_DNA"/>
</dbReference>
<dbReference type="Proteomes" id="UP001596053">
    <property type="component" value="Unassembled WGS sequence"/>
</dbReference>
<dbReference type="Gene3D" id="2.40.160.50">
    <property type="entry name" value="membrane protein fhac: a member of the omp85/tpsb transporter family"/>
    <property type="match status" value="1"/>
</dbReference>
<protein>
    <recommendedName>
        <fullName evidence="8 9">Outer membrane protein assembly factor BamA</fullName>
    </recommendedName>
</protein>
<evidence type="ECO:0000256" key="2">
    <source>
        <dbReference type="ARBA" id="ARBA00022452"/>
    </source>
</evidence>
<dbReference type="Pfam" id="PF01103">
    <property type="entry name" value="Omp85"/>
    <property type="match status" value="1"/>
</dbReference>
<evidence type="ECO:0000256" key="7">
    <source>
        <dbReference type="ARBA" id="ARBA00023237"/>
    </source>
</evidence>
<evidence type="ECO:0000256" key="6">
    <source>
        <dbReference type="ARBA" id="ARBA00023136"/>
    </source>
</evidence>
<comment type="caution">
    <text evidence="11">The sequence shown here is derived from an EMBL/GenBank/DDBJ whole genome shotgun (WGS) entry which is preliminary data.</text>
</comment>
<evidence type="ECO:0000256" key="1">
    <source>
        <dbReference type="ARBA" id="ARBA00004370"/>
    </source>
</evidence>
<dbReference type="InterPro" id="IPR000184">
    <property type="entry name" value="Bac_surfAg_D15"/>
</dbReference>
<keyword evidence="4 8" id="KW-0732">Signal</keyword>
<comment type="similarity">
    <text evidence="8">Belongs to the BamA family.</text>
</comment>
<dbReference type="PANTHER" id="PTHR12815">
    <property type="entry name" value="SORTING AND ASSEMBLY MACHINERY SAMM50 PROTEIN FAMILY MEMBER"/>
    <property type="match status" value="1"/>
</dbReference>
<comment type="subcellular location">
    <subcellularLocation>
        <location evidence="8">Cell outer membrane</location>
    </subcellularLocation>
    <subcellularLocation>
        <location evidence="1">Membrane</location>
    </subcellularLocation>
</comment>